<dbReference type="InterPro" id="IPR036097">
    <property type="entry name" value="HisK_dim/P_sf"/>
</dbReference>
<evidence type="ECO:0000256" key="8">
    <source>
        <dbReference type="ARBA" id="ARBA00023012"/>
    </source>
</evidence>
<evidence type="ECO:0000256" key="2">
    <source>
        <dbReference type="ARBA" id="ARBA00012438"/>
    </source>
</evidence>
<gene>
    <name evidence="12" type="ordered locus">Thicy_0423</name>
</gene>
<evidence type="ECO:0000256" key="7">
    <source>
        <dbReference type="ARBA" id="ARBA00022840"/>
    </source>
</evidence>
<dbReference type="HOGENOM" id="CLU_577371_0_0_6"/>
<keyword evidence="6 12" id="KW-0418">Kinase</keyword>
<name>F6DAV4_THICA</name>
<dbReference type="SMART" id="SM00388">
    <property type="entry name" value="HisKA"/>
    <property type="match status" value="1"/>
</dbReference>
<dbReference type="SUPFAM" id="SSF55874">
    <property type="entry name" value="ATPase domain of HSP90 chaperone/DNA topoisomerase II/histidine kinase"/>
    <property type="match status" value="1"/>
</dbReference>
<feature type="coiled-coil region" evidence="9">
    <location>
        <begin position="224"/>
        <end position="258"/>
    </location>
</feature>
<keyword evidence="5" id="KW-0547">Nucleotide-binding</keyword>
<dbReference type="RefSeq" id="WP_013834978.1">
    <property type="nucleotide sequence ID" value="NC_015581.1"/>
</dbReference>
<keyword evidence="13" id="KW-1185">Reference proteome</keyword>
<evidence type="ECO:0000313" key="13">
    <source>
        <dbReference type="Proteomes" id="UP000009232"/>
    </source>
</evidence>
<dbReference type="STRING" id="717773.Thicy_0423"/>
<dbReference type="EMBL" id="CP002776">
    <property type="protein sequence ID" value="AEG31197.1"/>
    <property type="molecule type" value="Genomic_DNA"/>
</dbReference>
<keyword evidence="3" id="KW-0597">Phosphoprotein</keyword>
<dbReference type="InterPro" id="IPR003594">
    <property type="entry name" value="HATPase_dom"/>
</dbReference>
<dbReference type="SMART" id="SM00387">
    <property type="entry name" value="HATPase_c"/>
    <property type="match status" value="1"/>
</dbReference>
<dbReference type="Proteomes" id="UP000009232">
    <property type="component" value="Chromosome"/>
</dbReference>
<dbReference type="GO" id="GO:0005524">
    <property type="term" value="F:ATP binding"/>
    <property type="evidence" value="ECO:0007669"/>
    <property type="project" value="UniProtKB-KW"/>
</dbReference>
<keyword evidence="4" id="KW-0808">Transferase</keyword>
<dbReference type="eggNOG" id="COG4191">
    <property type="taxonomic scope" value="Bacteria"/>
</dbReference>
<reference evidence="12 13" key="1">
    <citation type="submission" date="2011-05" db="EMBL/GenBank/DDBJ databases">
        <title>Complete sequence of Thioalkalimicrobium cyclicum ALM1.</title>
        <authorList>
            <consortium name="US DOE Joint Genome Institute"/>
            <person name="Lucas S."/>
            <person name="Han J."/>
            <person name="Lapidus A."/>
            <person name="Cheng J.-F."/>
            <person name="Goodwin L."/>
            <person name="Pitluck S."/>
            <person name="Peters L."/>
            <person name="Mikhailova N."/>
            <person name="Davenport K."/>
            <person name="Han C."/>
            <person name="Tapia R."/>
            <person name="Land M."/>
            <person name="Hauser L."/>
            <person name="Kyrpides N."/>
            <person name="Ivanova N."/>
            <person name="Pagani I."/>
            <person name="Kappler U."/>
            <person name="Woyke T."/>
        </authorList>
    </citation>
    <scope>NUCLEOTIDE SEQUENCE [LARGE SCALE GENOMIC DNA]</scope>
    <source>
        <strain evidence="13">DSM 14477 / JCM 11371 / ALM1</strain>
    </source>
</reference>
<dbReference type="GO" id="GO:0000155">
    <property type="term" value="F:phosphorelay sensor kinase activity"/>
    <property type="evidence" value="ECO:0007669"/>
    <property type="project" value="InterPro"/>
</dbReference>
<organism evidence="12 13">
    <name type="scientific">Thiomicrospira cyclica (strain DSM 14477 / JCM 11371 / ALM1)</name>
    <name type="common">Thioalkalimicrobium cyclicum</name>
    <dbReference type="NCBI Taxonomy" id="717773"/>
    <lineage>
        <taxon>Bacteria</taxon>
        <taxon>Pseudomonadati</taxon>
        <taxon>Pseudomonadota</taxon>
        <taxon>Gammaproteobacteria</taxon>
        <taxon>Thiotrichales</taxon>
        <taxon>Piscirickettsiaceae</taxon>
        <taxon>Thiomicrospira</taxon>
    </lineage>
</organism>
<comment type="catalytic activity">
    <reaction evidence="1">
        <text>ATP + protein L-histidine = ADP + protein N-phospho-L-histidine.</text>
        <dbReference type="EC" id="2.7.13.3"/>
    </reaction>
</comment>
<feature type="transmembrane region" description="Helical" evidence="10">
    <location>
        <begin position="156"/>
        <end position="177"/>
    </location>
</feature>
<dbReference type="EC" id="2.7.13.3" evidence="2"/>
<evidence type="ECO:0000256" key="10">
    <source>
        <dbReference type="SAM" id="Phobius"/>
    </source>
</evidence>
<dbReference type="PANTHER" id="PTHR43065">
    <property type="entry name" value="SENSOR HISTIDINE KINASE"/>
    <property type="match status" value="1"/>
</dbReference>
<keyword evidence="9" id="KW-0175">Coiled coil</keyword>
<dbReference type="KEGG" id="tcy:Thicy_0423"/>
<proteinExistence type="predicted"/>
<dbReference type="PANTHER" id="PTHR43065:SF10">
    <property type="entry name" value="PEROXIDE STRESS-ACTIVATED HISTIDINE KINASE MAK3"/>
    <property type="match status" value="1"/>
</dbReference>
<dbReference type="CDD" id="cd00075">
    <property type="entry name" value="HATPase"/>
    <property type="match status" value="1"/>
</dbReference>
<dbReference type="OrthoDB" id="9772100at2"/>
<protein>
    <recommendedName>
        <fullName evidence="2">histidine kinase</fullName>
        <ecNumber evidence="2">2.7.13.3</ecNumber>
    </recommendedName>
</protein>
<evidence type="ECO:0000313" key="12">
    <source>
        <dbReference type="EMBL" id="AEG31197.1"/>
    </source>
</evidence>
<dbReference type="CDD" id="cd00082">
    <property type="entry name" value="HisKA"/>
    <property type="match status" value="1"/>
</dbReference>
<dbReference type="PRINTS" id="PR00344">
    <property type="entry name" value="BCTRLSENSOR"/>
</dbReference>
<dbReference type="Gene3D" id="1.10.287.130">
    <property type="match status" value="1"/>
</dbReference>
<dbReference type="PROSITE" id="PS50109">
    <property type="entry name" value="HIS_KIN"/>
    <property type="match status" value="1"/>
</dbReference>
<dbReference type="Pfam" id="PF00512">
    <property type="entry name" value="HisKA"/>
    <property type="match status" value="1"/>
</dbReference>
<evidence type="ECO:0000256" key="1">
    <source>
        <dbReference type="ARBA" id="ARBA00000085"/>
    </source>
</evidence>
<dbReference type="SUPFAM" id="SSF47384">
    <property type="entry name" value="Homodimeric domain of signal transducing histidine kinase"/>
    <property type="match status" value="1"/>
</dbReference>
<dbReference type="Pfam" id="PF02518">
    <property type="entry name" value="HATPase_c"/>
    <property type="match status" value="1"/>
</dbReference>
<feature type="domain" description="Histidine kinase" evidence="11">
    <location>
        <begin position="274"/>
        <end position="479"/>
    </location>
</feature>
<dbReference type="InterPro" id="IPR003661">
    <property type="entry name" value="HisK_dim/P_dom"/>
</dbReference>
<evidence type="ECO:0000259" key="11">
    <source>
        <dbReference type="PROSITE" id="PS50109"/>
    </source>
</evidence>
<keyword evidence="10" id="KW-0472">Membrane</keyword>
<dbReference type="InterPro" id="IPR036890">
    <property type="entry name" value="HATPase_C_sf"/>
</dbReference>
<keyword evidence="10" id="KW-0812">Transmembrane</keyword>
<feature type="transmembrane region" description="Helical" evidence="10">
    <location>
        <begin position="20"/>
        <end position="43"/>
    </location>
</feature>
<evidence type="ECO:0000256" key="9">
    <source>
        <dbReference type="SAM" id="Coils"/>
    </source>
</evidence>
<evidence type="ECO:0000256" key="4">
    <source>
        <dbReference type="ARBA" id="ARBA00022679"/>
    </source>
</evidence>
<accession>F6DAV4</accession>
<evidence type="ECO:0000256" key="6">
    <source>
        <dbReference type="ARBA" id="ARBA00022777"/>
    </source>
</evidence>
<dbReference type="Gene3D" id="3.30.565.10">
    <property type="entry name" value="Histidine kinase-like ATPase, C-terminal domain"/>
    <property type="match status" value="1"/>
</dbReference>
<evidence type="ECO:0000256" key="3">
    <source>
        <dbReference type="ARBA" id="ARBA00022553"/>
    </source>
</evidence>
<dbReference type="InterPro" id="IPR004358">
    <property type="entry name" value="Sig_transdc_His_kin-like_C"/>
</dbReference>
<keyword evidence="7" id="KW-0067">ATP-binding</keyword>
<keyword evidence="8" id="KW-0902">Two-component regulatory system</keyword>
<sequence length="484" mass="53687">MSQLARWLTQIKPTSLSGQINLYLSSGLIVFTLVASLVLYHAVSHALEQTLKDKAQALASQLAVVSLDSILIRDYAVIERFADELVQQSPDILYLQITSYDPRSQTPQLLAQAGVSEYRHHSTPNTLQQTTPIMFMDRPQGEIELVYSTRVIEQTFLQIMLLGLVGLMLLLALQFWLVKRLLASQLIAPITQLVASIRPLKVPSSDPDTASTIRLLTSNAPTELHQLDNHIKDQQIQLQNYLDELQHIQQMTHKLTERLRDGQRLATIGQMAAGLAHNLNTPLATIIGYAQILQTTSNDEAVQQRAVIIERQAFNSAEVVKSLLNASRLPKADMTQVALKPYLQRFCQLISPILKQKGLQQIEESLEDIYVTTDAGILEQVLFNLLGNAVEAGAHKIALHLTTHNQQACLQIIDDGQGIPAELQSEIFKAFVTSKPAHQGTGLGLYMAQEMLSLIQGELTLLSSQPGQTVFSLQLPYDLKEDSA</sequence>
<keyword evidence="10" id="KW-1133">Transmembrane helix</keyword>
<evidence type="ECO:0000256" key="5">
    <source>
        <dbReference type="ARBA" id="ARBA00022741"/>
    </source>
</evidence>
<dbReference type="AlphaFoldDB" id="F6DAV4"/>
<dbReference type="InterPro" id="IPR005467">
    <property type="entry name" value="His_kinase_dom"/>
</dbReference>